<keyword evidence="6" id="KW-0614">Plasmid</keyword>
<dbReference type="KEGG" id="rha:RHA1_ro10140"/>
<dbReference type="RefSeq" id="WP_011600002.1">
    <property type="nucleotide sequence ID" value="NC_008270.1"/>
</dbReference>
<organism evidence="6 7">
    <name type="scientific">Rhodococcus jostii (strain RHA1)</name>
    <dbReference type="NCBI Taxonomy" id="101510"/>
    <lineage>
        <taxon>Bacteria</taxon>
        <taxon>Bacillati</taxon>
        <taxon>Actinomycetota</taxon>
        <taxon>Actinomycetes</taxon>
        <taxon>Mycobacteriales</taxon>
        <taxon>Nocardiaceae</taxon>
        <taxon>Rhodococcus</taxon>
    </lineage>
</organism>
<gene>
    <name evidence="6" type="ordered locus">RHA1_ro10140</name>
</gene>
<name>Q0RWK3_RHOJR</name>
<dbReference type="GO" id="GO:0046306">
    <property type="term" value="P:alkanesulfonate catabolic process"/>
    <property type="evidence" value="ECO:0007669"/>
    <property type="project" value="TreeGrafter"/>
</dbReference>
<dbReference type="PATRIC" id="fig|101510.16.peg.8546"/>
<evidence type="ECO:0000259" key="5">
    <source>
        <dbReference type="Pfam" id="PF00296"/>
    </source>
</evidence>
<geneLocation type="plasmid" evidence="6 7">
    <name>pRHL2</name>
</geneLocation>
<dbReference type="InterPro" id="IPR036661">
    <property type="entry name" value="Luciferase-like_sf"/>
</dbReference>
<dbReference type="AlphaFoldDB" id="Q0RWK3"/>
<accession>Q0RWK3</accession>
<keyword evidence="3" id="KW-0560">Oxidoreductase</keyword>
<evidence type="ECO:0000256" key="2">
    <source>
        <dbReference type="ARBA" id="ARBA00022643"/>
    </source>
</evidence>
<dbReference type="SUPFAM" id="SSF51679">
    <property type="entry name" value="Bacterial luciferase-like"/>
    <property type="match status" value="1"/>
</dbReference>
<dbReference type="InterPro" id="IPR019921">
    <property type="entry name" value="Lucif-like_OxRdtase_Rv2161c"/>
</dbReference>
<evidence type="ECO:0000256" key="4">
    <source>
        <dbReference type="ARBA" id="ARBA00023033"/>
    </source>
</evidence>
<dbReference type="SMR" id="Q0RWK3"/>
<dbReference type="InterPro" id="IPR050172">
    <property type="entry name" value="SsuD_RutA_monooxygenase"/>
</dbReference>
<dbReference type="Proteomes" id="UP000008710">
    <property type="component" value="Plasmid pRHL2"/>
</dbReference>
<dbReference type="InterPro" id="IPR011251">
    <property type="entry name" value="Luciferase-like_dom"/>
</dbReference>
<dbReference type="Gene3D" id="3.20.20.30">
    <property type="entry name" value="Luciferase-like domain"/>
    <property type="match status" value="1"/>
</dbReference>
<keyword evidence="1" id="KW-0285">Flavoprotein</keyword>
<dbReference type="HOGENOM" id="CLU_027853_7_0_11"/>
<dbReference type="OrthoDB" id="3206024at2"/>
<keyword evidence="2" id="KW-0288">FMN</keyword>
<sequence>MKFGVAMVPTDFSIGVMELGRATEEREFESLFLPEHTHIPASRRTPWPAGGELPEEYRRTLDPFVALGAVAATTRSLLLGTGVCLVVERDPITLAKEVASLDRLSGGRVLFGVGAGWNHEEMRNHGTDPTLRWKLLRERVLAMKQIWIQDVAEFHGEFVDFDALWQWPKPIQTPHPPVLIAGNGPRVLERVVEFGDAWLTMPKEEPHVLGRRIGELQDLATRRGRGPVPVTVFGAPPDPDALEIYAESGVSRCLFWLPSAPAAEVLPILDRLAILAGKFPDDV</sequence>
<evidence type="ECO:0000256" key="3">
    <source>
        <dbReference type="ARBA" id="ARBA00023002"/>
    </source>
</evidence>
<dbReference type="PANTHER" id="PTHR42847">
    <property type="entry name" value="ALKANESULFONATE MONOOXYGENASE"/>
    <property type="match status" value="1"/>
</dbReference>
<reference evidence="7" key="1">
    <citation type="journal article" date="2006" name="Proc. Natl. Acad. Sci. U.S.A.">
        <title>The complete genome of Rhodococcus sp. RHA1 provides insights into a catabolic powerhouse.</title>
        <authorList>
            <person name="McLeod M.P."/>
            <person name="Warren R.L."/>
            <person name="Hsiao W.W.L."/>
            <person name="Araki N."/>
            <person name="Myhre M."/>
            <person name="Fernandes C."/>
            <person name="Miyazawa D."/>
            <person name="Wong W."/>
            <person name="Lillquist A.L."/>
            <person name="Wang D."/>
            <person name="Dosanjh M."/>
            <person name="Hara H."/>
            <person name="Petrescu A."/>
            <person name="Morin R.D."/>
            <person name="Yang G."/>
            <person name="Stott J.M."/>
            <person name="Schein J.E."/>
            <person name="Shin H."/>
            <person name="Smailus D."/>
            <person name="Siddiqui A.S."/>
            <person name="Marra M.A."/>
            <person name="Jones S.J.M."/>
            <person name="Holt R."/>
            <person name="Brinkman F.S.L."/>
            <person name="Miyauchi K."/>
            <person name="Fukuda M."/>
            <person name="Davies J.E."/>
            <person name="Mohn W.W."/>
            <person name="Eltis L.D."/>
        </authorList>
    </citation>
    <scope>NUCLEOTIDE SEQUENCE [LARGE SCALE GENOMIC DNA]</scope>
    <source>
        <strain evidence="7">RHA1</strain>
    </source>
</reference>
<protein>
    <submittedName>
        <fullName evidence="6">Oxidoreductase</fullName>
    </submittedName>
</protein>
<dbReference type="GO" id="GO:0008726">
    <property type="term" value="F:alkanesulfonate monooxygenase activity"/>
    <property type="evidence" value="ECO:0007669"/>
    <property type="project" value="TreeGrafter"/>
</dbReference>
<dbReference type="EMBL" id="CP000433">
    <property type="protein sequence ID" value="ABH00333.1"/>
    <property type="molecule type" value="Genomic_DNA"/>
</dbReference>
<keyword evidence="4" id="KW-0503">Monooxygenase</keyword>
<proteinExistence type="predicted"/>
<evidence type="ECO:0000313" key="7">
    <source>
        <dbReference type="Proteomes" id="UP000008710"/>
    </source>
</evidence>
<dbReference type="Pfam" id="PF00296">
    <property type="entry name" value="Bac_luciferase"/>
    <property type="match status" value="1"/>
</dbReference>
<evidence type="ECO:0000256" key="1">
    <source>
        <dbReference type="ARBA" id="ARBA00022630"/>
    </source>
</evidence>
<evidence type="ECO:0000313" key="6">
    <source>
        <dbReference type="EMBL" id="ABH00333.1"/>
    </source>
</evidence>
<feature type="domain" description="Luciferase-like" evidence="5">
    <location>
        <begin position="16"/>
        <end position="232"/>
    </location>
</feature>
<dbReference type="NCBIfam" id="TIGR03619">
    <property type="entry name" value="F420_Rv2161c"/>
    <property type="match status" value="1"/>
</dbReference>
<dbReference type="PANTHER" id="PTHR42847:SF4">
    <property type="entry name" value="ALKANESULFONATE MONOOXYGENASE-RELATED"/>
    <property type="match status" value="1"/>
</dbReference>